<name>A0ABV7GGK5_9GAMM</name>
<dbReference type="Pfam" id="PF07238">
    <property type="entry name" value="PilZ"/>
    <property type="match status" value="1"/>
</dbReference>
<keyword evidence="3" id="KW-1185">Reference proteome</keyword>
<evidence type="ECO:0000259" key="1">
    <source>
        <dbReference type="Pfam" id="PF07238"/>
    </source>
</evidence>
<protein>
    <submittedName>
        <fullName evidence="2">PilZ domain-containing protein</fullName>
    </submittedName>
</protein>
<proteinExistence type="predicted"/>
<comment type="caution">
    <text evidence="2">The sequence shown here is derived from an EMBL/GenBank/DDBJ whole genome shotgun (WGS) entry which is preliminary data.</text>
</comment>
<evidence type="ECO:0000313" key="2">
    <source>
        <dbReference type="EMBL" id="MFC3139150.1"/>
    </source>
</evidence>
<dbReference type="RefSeq" id="WP_248936772.1">
    <property type="nucleotide sequence ID" value="NZ_JAKILF010000006.1"/>
</dbReference>
<evidence type="ECO:0000313" key="3">
    <source>
        <dbReference type="Proteomes" id="UP001595621"/>
    </source>
</evidence>
<dbReference type="Proteomes" id="UP001595621">
    <property type="component" value="Unassembled WGS sequence"/>
</dbReference>
<feature type="domain" description="PilZ" evidence="1">
    <location>
        <begin position="44"/>
        <end position="97"/>
    </location>
</feature>
<reference evidence="3" key="1">
    <citation type="journal article" date="2019" name="Int. J. Syst. Evol. Microbiol.">
        <title>The Global Catalogue of Microorganisms (GCM) 10K type strain sequencing project: providing services to taxonomists for standard genome sequencing and annotation.</title>
        <authorList>
            <consortium name="The Broad Institute Genomics Platform"/>
            <consortium name="The Broad Institute Genome Sequencing Center for Infectious Disease"/>
            <person name="Wu L."/>
            <person name="Ma J."/>
        </authorList>
    </citation>
    <scope>NUCLEOTIDE SEQUENCE [LARGE SCALE GENOMIC DNA]</scope>
    <source>
        <strain evidence="3">KCTC 52277</strain>
    </source>
</reference>
<sequence>MKQHREDPRRAHPRISLRLSTDSDLLLACDGVTVSLHHPQWWKPGRIGMANIKDISRGGVGLISSTSLHSGQELKLRMDDISLPVVITHGRRVQGPLKFYGASYRQVSDELLLQAMKWVRAKKRQYRFPRDKGMNSLFMDDGR</sequence>
<accession>A0ABV7GGK5</accession>
<dbReference type="InterPro" id="IPR009875">
    <property type="entry name" value="PilZ_domain"/>
</dbReference>
<gene>
    <name evidence="2" type="ORF">ACFOE0_13265</name>
</gene>
<organism evidence="2 3">
    <name type="scientific">Shewanella submarina</name>
    <dbReference type="NCBI Taxonomy" id="2016376"/>
    <lineage>
        <taxon>Bacteria</taxon>
        <taxon>Pseudomonadati</taxon>
        <taxon>Pseudomonadota</taxon>
        <taxon>Gammaproteobacteria</taxon>
        <taxon>Alteromonadales</taxon>
        <taxon>Shewanellaceae</taxon>
        <taxon>Shewanella</taxon>
    </lineage>
</organism>
<dbReference type="EMBL" id="JBHRTD010000015">
    <property type="protein sequence ID" value="MFC3139150.1"/>
    <property type="molecule type" value="Genomic_DNA"/>
</dbReference>